<dbReference type="InterPro" id="IPR052745">
    <property type="entry name" value="G3P_Oxidase/Oxidoreductase"/>
</dbReference>
<dbReference type="Gene3D" id="3.50.50.60">
    <property type="entry name" value="FAD/NAD(P)-binding domain"/>
    <property type="match status" value="1"/>
</dbReference>
<dbReference type="AlphaFoldDB" id="A0A1I1ABL1"/>
<dbReference type="Gene3D" id="3.30.9.10">
    <property type="entry name" value="D-Amino Acid Oxidase, subunit A, domain 2"/>
    <property type="match status" value="1"/>
</dbReference>
<feature type="domain" description="FAD dependent oxidoreductase" evidence="1">
    <location>
        <begin position="3"/>
        <end position="351"/>
    </location>
</feature>
<dbReference type="OrthoDB" id="9801699at2"/>
<dbReference type="InterPro" id="IPR007419">
    <property type="entry name" value="BFD-like_2Fe2S-bd_dom"/>
</dbReference>
<dbReference type="EMBL" id="FOKI01000033">
    <property type="protein sequence ID" value="SFB35375.1"/>
    <property type="molecule type" value="Genomic_DNA"/>
</dbReference>
<dbReference type="InterPro" id="IPR006076">
    <property type="entry name" value="FAD-dep_OxRdtase"/>
</dbReference>
<organism evidence="3 4">
    <name type="scientific">Clostridium frigidicarnis</name>
    <dbReference type="NCBI Taxonomy" id="84698"/>
    <lineage>
        <taxon>Bacteria</taxon>
        <taxon>Bacillati</taxon>
        <taxon>Bacillota</taxon>
        <taxon>Clostridia</taxon>
        <taxon>Eubacteriales</taxon>
        <taxon>Clostridiaceae</taxon>
        <taxon>Clostridium</taxon>
    </lineage>
</organism>
<dbReference type="InterPro" id="IPR041854">
    <property type="entry name" value="BFD-like_2Fe2S-bd_dom_sf"/>
</dbReference>
<dbReference type="Gene3D" id="1.10.10.1100">
    <property type="entry name" value="BFD-like [2Fe-2S]-binding domain"/>
    <property type="match status" value="1"/>
</dbReference>
<feature type="domain" description="BFD-like [2Fe-2S]-binding" evidence="2">
    <location>
        <begin position="394"/>
        <end position="447"/>
    </location>
</feature>
<dbReference type="PANTHER" id="PTHR42720">
    <property type="entry name" value="GLYCEROL-3-PHOSPHATE DEHYDROGENASE"/>
    <property type="match status" value="1"/>
</dbReference>
<dbReference type="Pfam" id="PF01266">
    <property type="entry name" value="DAO"/>
    <property type="match status" value="1"/>
</dbReference>
<sequence length="486" mass="53456">MYDVSIIGAGVVGTAIARELSKYNLNVCLIEKEEDVATGASKANSGIVHGGYVAKYGTLKGELCIKGNSMYGELEKELNFGYRNPGALVIGFNEEDEKRIKGLYENGIKVGCNDLEIIYGDKIKELEPHINKDVTVALHARSVGVASPYEMTIALAENAIENGVDLKLETKVLGIEKKQSTFEINTNNGQIESKYIINAAGLYSDKIASMVGINDFKILPRRGQYVLSTKDQGYLVNRVIFQVPTEKGKGILVTTTYHGNFMIGPDAEDIDNKENIGTDIESIGYIIETARKSIQDFDVRKSLTTFAGVRAVSNTGDFVIGESKVKGFINAAGIDSPGLTSSPAIAERIVEIIKESGLELIKNEKFNPYRKPIIIKKDKSFSGKIDDEDPKKNIICRCESVTEAEIIDAMHRGIPIKSTDAIKRRTRAGMGFCQGNFCRPRIKAIISREMNIPVEEITVRGKAAGEPPERVNINLIRKCNKAHERK</sequence>
<dbReference type="STRING" id="84698.SAMN04488528_10336"/>
<gene>
    <name evidence="3" type="ORF">SAMN04488528_10336</name>
</gene>
<dbReference type="SUPFAM" id="SSF51905">
    <property type="entry name" value="FAD/NAD(P)-binding domain"/>
    <property type="match status" value="1"/>
</dbReference>
<protein>
    <submittedName>
        <fullName evidence="3">Glycerol-3-phosphate dehydrogenase</fullName>
    </submittedName>
</protein>
<dbReference type="CDD" id="cd19946">
    <property type="entry name" value="GlpA-like_Fer2_BFD-like"/>
    <property type="match status" value="1"/>
</dbReference>
<dbReference type="Pfam" id="PF04324">
    <property type="entry name" value="Fer2_BFD"/>
    <property type="match status" value="1"/>
</dbReference>
<dbReference type="RefSeq" id="WP_090042604.1">
    <property type="nucleotide sequence ID" value="NZ_FOKI01000033.1"/>
</dbReference>
<name>A0A1I1ABL1_9CLOT</name>
<keyword evidence="4" id="KW-1185">Reference proteome</keyword>
<evidence type="ECO:0000259" key="1">
    <source>
        <dbReference type="Pfam" id="PF01266"/>
    </source>
</evidence>
<accession>A0A1I1ABL1</accession>
<reference evidence="3 4" key="1">
    <citation type="submission" date="2016-10" db="EMBL/GenBank/DDBJ databases">
        <authorList>
            <person name="de Groot N.N."/>
        </authorList>
    </citation>
    <scope>NUCLEOTIDE SEQUENCE [LARGE SCALE GENOMIC DNA]</scope>
    <source>
        <strain evidence="3 4">DSM 12271</strain>
    </source>
</reference>
<dbReference type="Proteomes" id="UP000198619">
    <property type="component" value="Unassembled WGS sequence"/>
</dbReference>
<proteinExistence type="predicted"/>
<dbReference type="PANTHER" id="PTHR42720:SF1">
    <property type="entry name" value="GLYCEROL 3-PHOSPHATE OXIDASE"/>
    <property type="match status" value="1"/>
</dbReference>
<evidence type="ECO:0000313" key="4">
    <source>
        <dbReference type="Proteomes" id="UP000198619"/>
    </source>
</evidence>
<evidence type="ECO:0000259" key="2">
    <source>
        <dbReference type="Pfam" id="PF04324"/>
    </source>
</evidence>
<evidence type="ECO:0000313" key="3">
    <source>
        <dbReference type="EMBL" id="SFB35375.1"/>
    </source>
</evidence>
<dbReference type="InterPro" id="IPR036188">
    <property type="entry name" value="FAD/NAD-bd_sf"/>
</dbReference>